<dbReference type="Gene3D" id="3.30.2350.10">
    <property type="entry name" value="Pseudouridine synthase"/>
    <property type="match status" value="1"/>
</dbReference>
<sequence>MEQREFIVEAEGAGQRIDRFLSGEDTGLSRSALQALVAEGHVLCNGKAPAKSLKLKAGDVILMEIPDARPIEAVPQEIPLDIVYEDAHLLVVNKPKGMVVHPAPGNPDGTLVNALLWHCKGSLSGIGGEIRPGIVHRIDKDTSGLLVVAKDDATHIGLSQQMAVHSVERAYNTIVYGGFAQDEGFVESNLGRSKTDRKKMAVYPSTEPHTKYAYTGYKVLERLGEFTMLECRLKTGRTHQIRVHMASIHHPVAGDPVYGPHNCITSLHGQCLHAKTLGFIHPITGEHLRFDSELPDYFTRFLTTLRQRTGGNNE</sequence>
<dbReference type="PANTHER" id="PTHR21600:SF44">
    <property type="entry name" value="RIBOSOMAL LARGE SUBUNIT PSEUDOURIDINE SYNTHASE D"/>
    <property type="match status" value="1"/>
</dbReference>
<comment type="similarity">
    <text evidence="2 6">Belongs to the pseudouridine synthase RluA family.</text>
</comment>
<keyword evidence="3 6" id="KW-0413">Isomerase</keyword>
<evidence type="ECO:0000256" key="2">
    <source>
        <dbReference type="ARBA" id="ARBA00010876"/>
    </source>
</evidence>
<dbReference type="OrthoDB" id="9807829at2"/>
<evidence type="ECO:0000256" key="5">
    <source>
        <dbReference type="PROSITE-ProRule" id="PRU00182"/>
    </source>
</evidence>
<dbReference type="InterPro" id="IPR006145">
    <property type="entry name" value="PsdUridine_synth_RsuA/RluA"/>
</dbReference>
<dbReference type="InterPro" id="IPR036986">
    <property type="entry name" value="S4_RNA-bd_sf"/>
</dbReference>
<dbReference type="Pfam" id="PF00849">
    <property type="entry name" value="PseudoU_synth_2"/>
    <property type="match status" value="1"/>
</dbReference>
<comment type="function">
    <text evidence="6">Responsible for synthesis of pseudouridine from uracil.</text>
</comment>
<accession>A0A173WL97</accession>
<dbReference type="PROSITE" id="PS50889">
    <property type="entry name" value="S4"/>
    <property type="match status" value="1"/>
</dbReference>
<evidence type="ECO:0000313" key="9">
    <source>
        <dbReference type="Proteomes" id="UP000220005"/>
    </source>
</evidence>
<dbReference type="GO" id="GO:0140098">
    <property type="term" value="F:catalytic activity, acting on RNA"/>
    <property type="evidence" value="ECO:0007669"/>
    <property type="project" value="UniProtKB-ARBA"/>
</dbReference>
<feature type="active site" evidence="4">
    <location>
        <position position="139"/>
    </location>
</feature>
<evidence type="ECO:0000256" key="3">
    <source>
        <dbReference type="ARBA" id="ARBA00023235"/>
    </source>
</evidence>
<dbReference type="InterPro" id="IPR006224">
    <property type="entry name" value="PsdUridine_synth_RluA-like_CS"/>
</dbReference>
<name>A0A173WL97_9FIRM</name>
<feature type="domain" description="Pseudouridine synthase RsuA/RluA-like" evidence="7">
    <location>
        <begin position="88"/>
        <end position="247"/>
    </location>
</feature>
<dbReference type="InterPro" id="IPR050188">
    <property type="entry name" value="RluA_PseudoU_synthase"/>
</dbReference>
<comment type="caution">
    <text evidence="8">The sequence shown here is derived from an EMBL/GenBank/DDBJ whole genome shotgun (WGS) entry which is preliminary data.</text>
</comment>
<organism evidence="8 9">
    <name type="scientific">Faecalibacterium prausnitzii</name>
    <dbReference type="NCBI Taxonomy" id="853"/>
    <lineage>
        <taxon>Bacteria</taxon>
        <taxon>Bacillati</taxon>
        <taxon>Bacillota</taxon>
        <taxon>Clostridia</taxon>
        <taxon>Eubacteriales</taxon>
        <taxon>Oscillospiraceae</taxon>
        <taxon>Faecalibacterium</taxon>
    </lineage>
</organism>
<proteinExistence type="inferred from homology"/>
<dbReference type="SUPFAM" id="SSF55174">
    <property type="entry name" value="Alpha-L RNA-binding motif"/>
    <property type="match status" value="1"/>
</dbReference>
<evidence type="ECO:0000313" key="8">
    <source>
        <dbReference type="EMBL" id="PDX82133.1"/>
    </source>
</evidence>
<gene>
    <name evidence="8" type="ORF">CGS58_01290</name>
</gene>
<dbReference type="SUPFAM" id="SSF55120">
    <property type="entry name" value="Pseudouridine synthase"/>
    <property type="match status" value="1"/>
</dbReference>
<dbReference type="EC" id="5.4.99.-" evidence="6"/>
<dbReference type="CDD" id="cd00165">
    <property type="entry name" value="S4"/>
    <property type="match status" value="1"/>
</dbReference>
<dbReference type="InterPro" id="IPR006225">
    <property type="entry name" value="PsdUridine_synth_RluC/D"/>
</dbReference>
<keyword evidence="5" id="KW-0694">RNA-binding</keyword>
<dbReference type="GO" id="GO:0000455">
    <property type="term" value="P:enzyme-directed rRNA pseudouridine synthesis"/>
    <property type="evidence" value="ECO:0007669"/>
    <property type="project" value="TreeGrafter"/>
</dbReference>
<reference evidence="8 9" key="1">
    <citation type="journal article" date="2017" name="Front. Microbiol.">
        <title>New Insights into the Diversity of the Genus Faecalibacterium.</title>
        <authorList>
            <person name="Benevides L."/>
            <person name="Burman S."/>
            <person name="Martin R."/>
            <person name="Robert V."/>
            <person name="Thomas M."/>
            <person name="Miquel S."/>
            <person name="Chain F."/>
            <person name="Sokol H."/>
            <person name="Bermudez-Humaran L.G."/>
            <person name="Morrison M."/>
            <person name="Langella P."/>
            <person name="Azevedo V.A."/>
            <person name="Chatel J.M."/>
            <person name="Soares S."/>
        </authorList>
    </citation>
    <scope>NUCLEOTIDE SEQUENCE [LARGE SCALE GENOMIC DNA]</scope>
    <source>
        <strain evidence="8 9">CNCM I 4575</strain>
    </source>
</reference>
<dbReference type="InterPro" id="IPR020103">
    <property type="entry name" value="PsdUridine_synth_cat_dom_sf"/>
</dbReference>
<protein>
    <recommendedName>
        <fullName evidence="6">Pseudouridine synthase</fullName>
        <ecNumber evidence="6">5.4.99.-</ecNumber>
    </recommendedName>
</protein>
<dbReference type="CDD" id="cd02869">
    <property type="entry name" value="PseudoU_synth_RluA_like"/>
    <property type="match status" value="1"/>
</dbReference>
<dbReference type="RefSeq" id="WP_055188185.1">
    <property type="nucleotide sequence ID" value="NZ_NMTY01000004.1"/>
</dbReference>
<evidence type="ECO:0000256" key="4">
    <source>
        <dbReference type="PIRSR" id="PIRSR606225-1"/>
    </source>
</evidence>
<evidence type="ECO:0000259" key="7">
    <source>
        <dbReference type="Pfam" id="PF00849"/>
    </source>
</evidence>
<dbReference type="GO" id="GO:0009982">
    <property type="term" value="F:pseudouridine synthase activity"/>
    <property type="evidence" value="ECO:0007669"/>
    <property type="project" value="InterPro"/>
</dbReference>
<comment type="catalytic activity">
    <reaction evidence="1 6">
        <text>a uridine in RNA = a pseudouridine in RNA</text>
        <dbReference type="Rhea" id="RHEA:48348"/>
        <dbReference type="Rhea" id="RHEA-COMP:12068"/>
        <dbReference type="Rhea" id="RHEA-COMP:12069"/>
        <dbReference type="ChEBI" id="CHEBI:65314"/>
        <dbReference type="ChEBI" id="CHEBI:65315"/>
    </reaction>
</comment>
<dbReference type="PROSITE" id="PS01129">
    <property type="entry name" value="PSI_RLU"/>
    <property type="match status" value="1"/>
</dbReference>
<dbReference type="GO" id="GO:0003723">
    <property type="term" value="F:RNA binding"/>
    <property type="evidence" value="ECO:0007669"/>
    <property type="project" value="UniProtKB-KW"/>
</dbReference>
<dbReference type="Proteomes" id="UP000220005">
    <property type="component" value="Unassembled WGS sequence"/>
</dbReference>
<dbReference type="NCBIfam" id="TIGR00005">
    <property type="entry name" value="rluA_subfam"/>
    <property type="match status" value="1"/>
</dbReference>
<dbReference type="EMBL" id="NMTY01000004">
    <property type="protein sequence ID" value="PDX82133.1"/>
    <property type="molecule type" value="Genomic_DNA"/>
</dbReference>
<evidence type="ECO:0000256" key="1">
    <source>
        <dbReference type="ARBA" id="ARBA00000073"/>
    </source>
</evidence>
<dbReference type="Gene3D" id="3.10.290.10">
    <property type="entry name" value="RNA-binding S4 domain"/>
    <property type="match status" value="1"/>
</dbReference>
<dbReference type="PANTHER" id="PTHR21600">
    <property type="entry name" value="MITOCHONDRIAL RNA PSEUDOURIDINE SYNTHASE"/>
    <property type="match status" value="1"/>
</dbReference>
<evidence type="ECO:0000256" key="6">
    <source>
        <dbReference type="RuleBase" id="RU362028"/>
    </source>
</evidence>
<dbReference type="AlphaFoldDB" id="A0A173WL97"/>